<gene>
    <name evidence="1" type="ORF">VSS30_31390</name>
</gene>
<proteinExistence type="predicted"/>
<dbReference type="EMBL" id="JAYMRR010000025">
    <property type="protein sequence ID" value="MFB8753335.1"/>
    <property type="molecule type" value="Genomic_DNA"/>
</dbReference>
<reference evidence="1 2" key="1">
    <citation type="submission" date="2024-01" db="EMBL/GenBank/DDBJ databases">
        <title>Genome mining of biosynthetic gene clusters to explore secondary metabolites of Streptomyces sp.</title>
        <authorList>
            <person name="Baig A."/>
            <person name="Ajitkumar Shintre N."/>
            <person name="Kumar H."/>
            <person name="Anbarasu A."/>
            <person name="Ramaiah S."/>
        </authorList>
    </citation>
    <scope>NUCLEOTIDE SEQUENCE [LARGE SCALE GENOMIC DNA]</scope>
    <source>
        <strain evidence="1 2">A03</strain>
    </source>
</reference>
<dbReference type="Proteomes" id="UP001585018">
    <property type="component" value="Unassembled WGS sequence"/>
</dbReference>
<comment type="caution">
    <text evidence="1">The sequence shown here is derived from an EMBL/GenBank/DDBJ whole genome shotgun (WGS) entry which is preliminary data.</text>
</comment>
<evidence type="ECO:0008006" key="3">
    <source>
        <dbReference type="Google" id="ProtNLM"/>
    </source>
</evidence>
<keyword evidence="2" id="KW-1185">Reference proteome</keyword>
<organism evidence="1 2">
    <name type="scientific">Streptomyces parvulus</name>
    <dbReference type="NCBI Taxonomy" id="146923"/>
    <lineage>
        <taxon>Bacteria</taxon>
        <taxon>Bacillati</taxon>
        <taxon>Actinomycetota</taxon>
        <taxon>Actinomycetes</taxon>
        <taxon>Kitasatosporales</taxon>
        <taxon>Streptomycetaceae</taxon>
        <taxon>Streptomyces</taxon>
    </lineage>
</organism>
<evidence type="ECO:0000313" key="1">
    <source>
        <dbReference type="EMBL" id="MFB8753335.1"/>
    </source>
</evidence>
<accession>A0ABV5DLD3</accession>
<protein>
    <recommendedName>
        <fullName evidence="3">DUF4145 domain-containing protein</fullName>
    </recommendedName>
</protein>
<sequence length="331" mass="35524">MDSALSYRSLYWGARKFAHSAMDAHARNDEEVFLLHAGVSVERLAKAVLAKTTPFLLMELKGNDDTLFHLAGVKEASKVRTAGAGQVIGRLRAMDVLPKKDADLDELIELRNGVAHLDASSSETFDGLATFARVSNTLIAHLDMEAEEFWEQWNGAIEIAVSEVLAGVAREVSGRIEQAKNRLARRLQDVPGDAVAIIYKNANDAAEAGGFGIRAQCGVFSYHSPRECPACGCVGHLAVNIPGVGTTPEGENSRSFYCPLCSFMAYGSDELSAAGISPSEPLFNENGEPFTTLDRTAFDVYLECGMIDPSGISRIAEFLADQTAANVSGSS</sequence>
<dbReference type="RefSeq" id="WP_376720016.1">
    <property type="nucleotide sequence ID" value="NZ_JAYMRR010000025.1"/>
</dbReference>
<name>A0ABV5DLD3_9ACTN</name>
<evidence type="ECO:0000313" key="2">
    <source>
        <dbReference type="Proteomes" id="UP001585018"/>
    </source>
</evidence>